<name>A0A1H2VSS8_9PSEU</name>
<dbReference type="InterPro" id="IPR019587">
    <property type="entry name" value="Polyketide_cyclase/dehydratase"/>
</dbReference>
<dbReference type="InterPro" id="IPR023393">
    <property type="entry name" value="START-like_dom_sf"/>
</dbReference>
<proteinExistence type="predicted"/>
<accession>A0A1H2VSS8</accession>
<gene>
    <name evidence="1" type="ORF">SAMN05421504_1011321</name>
</gene>
<sequence>MAETELQHTRHEISIDAPAETVYRVIADATAWPQHLAPTIHVERTGLPAGEERLRIWADANGEVKNWTSRRVLHPHEHRIEFRQEVSTAPVASMAGEWTVRPVSGGCVLALTHEFTAVDAAGLDWVASATDRNSHKELANIKALAENWDHAGELLFSFEDSVTMDCRAEDVYAFLDRADRWPALLPHVARLDLREDVEHIQRMTMDTTAKDGSVHTTESVRVCFPDAHRIVYKQLVPPSLMAVHTGEWTVRELGGGRVLVTSRHVVAVNEAAVERVLGAGRTVADARKFITEAAGGNSLATLTLAKRHLEAATDKV</sequence>
<keyword evidence="2" id="KW-1185">Reference proteome</keyword>
<dbReference type="Proteomes" id="UP000199515">
    <property type="component" value="Unassembled WGS sequence"/>
</dbReference>
<evidence type="ECO:0000313" key="2">
    <source>
        <dbReference type="Proteomes" id="UP000199515"/>
    </source>
</evidence>
<dbReference type="OrthoDB" id="3419705at2"/>
<protein>
    <submittedName>
        <fullName evidence="1">Aromatase/bifunctional cyclase/aromatase</fullName>
    </submittedName>
</protein>
<dbReference type="CDD" id="cd08861">
    <property type="entry name" value="OtcD1_ARO-CYC_like"/>
    <property type="match status" value="2"/>
</dbReference>
<dbReference type="STRING" id="589385.SAMN05421504_1011321"/>
<dbReference type="SUPFAM" id="SSF55961">
    <property type="entry name" value="Bet v1-like"/>
    <property type="match status" value="2"/>
</dbReference>
<dbReference type="AlphaFoldDB" id="A0A1H2VSS8"/>
<dbReference type="Gene3D" id="3.30.530.20">
    <property type="match status" value="2"/>
</dbReference>
<dbReference type="Pfam" id="PF10604">
    <property type="entry name" value="Polyketide_cyc2"/>
    <property type="match status" value="2"/>
</dbReference>
<dbReference type="RefSeq" id="WP_091287597.1">
    <property type="nucleotide sequence ID" value="NZ_FNON01000001.1"/>
</dbReference>
<evidence type="ECO:0000313" key="1">
    <source>
        <dbReference type="EMBL" id="SDW71395.1"/>
    </source>
</evidence>
<dbReference type="EMBL" id="FNON01000001">
    <property type="protein sequence ID" value="SDW71395.1"/>
    <property type="molecule type" value="Genomic_DNA"/>
</dbReference>
<organism evidence="1 2">
    <name type="scientific">Amycolatopsis xylanica</name>
    <dbReference type="NCBI Taxonomy" id="589385"/>
    <lineage>
        <taxon>Bacteria</taxon>
        <taxon>Bacillati</taxon>
        <taxon>Actinomycetota</taxon>
        <taxon>Actinomycetes</taxon>
        <taxon>Pseudonocardiales</taxon>
        <taxon>Pseudonocardiaceae</taxon>
        <taxon>Amycolatopsis</taxon>
    </lineage>
</organism>
<reference evidence="1 2" key="1">
    <citation type="submission" date="2016-10" db="EMBL/GenBank/DDBJ databases">
        <authorList>
            <person name="de Groot N.N."/>
        </authorList>
    </citation>
    <scope>NUCLEOTIDE SEQUENCE [LARGE SCALE GENOMIC DNA]</scope>
    <source>
        <strain evidence="1 2">CPCC 202699</strain>
    </source>
</reference>